<name>A0ABN8NAT9_9CNID</name>
<dbReference type="InterPro" id="IPR003599">
    <property type="entry name" value="Ig_sub"/>
</dbReference>
<dbReference type="InterPro" id="IPR003598">
    <property type="entry name" value="Ig_sub2"/>
</dbReference>
<protein>
    <recommendedName>
        <fullName evidence="1">Ig-like domain-containing protein</fullName>
    </recommendedName>
</protein>
<organism evidence="2 3">
    <name type="scientific">Porites lobata</name>
    <dbReference type="NCBI Taxonomy" id="104759"/>
    <lineage>
        <taxon>Eukaryota</taxon>
        <taxon>Metazoa</taxon>
        <taxon>Cnidaria</taxon>
        <taxon>Anthozoa</taxon>
        <taxon>Hexacorallia</taxon>
        <taxon>Scleractinia</taxon>
        <taxon>Fungiina</taxon>
        <taxon>Poritidae</taxon>
        <taxon>Porites</taxon>
    </lineage>
</organism>
<feature type="non-terminal residue" evidence="2">
    <location>
        <position position="1"/>
    </location>
</feature>
<dbReference type="SMART" id="SM00408">
    <property type="entry name" value="IGc2"/>
    <property type="match status" value="2"/>
</dbReference>
<gene>
    <name evidence="2" type="ORF">PLOB_00002657</name>
</gene>
<dbReference type="Pfam" id="PF07679">
    <property type="entry name" value="I-set"/>
    <property type="match status" value="1"/>
</dbReference>
<dbReference type="Proteomes" id="UP001159405">
    <property type="component" value="Unassembled WGS sequence"/>
</dbReference>
<feature type="domain" description="Ig-like" evidence="1">
    <location>
        <begin position="13"/>
        <end position="100"/>
    </location>
</feature>
<dbReference type="PROSITE" id="PS50835">
    <property type="entry name" value="IG_LIKE"/>
    <property type="match status" value="2"/>
</dbReference>
<evidence type="ECO:0000259" key="1">
    <source>
        <dbReference type="PROSITE" id="PS50835"/>
    </source>
</evidence>
<evidence type="ECO:0000313" key="3">
    <source>
        <dbReference type="Proteomes" id="UP001159405"/>
    </source>
</evidence>
<dbReference type="PANTHER" id="PTHR19890">
    <property type="entry name" value="FIBROBLAST GROWTH FACTOR RECEPTOR"/>
    <property type="match status" value="1"/>
</dbReference>
<dbReference type="InterPro" id="IPR007110">
    <property type="entry name" value="Ig-like_dom"/>
</dbReference>
<dbReference type="SMART" id="SM00409">
    <property type="entry name" value="IG"/>
    <property type="match status" value="2"/>
</dbReference>
<dbReference type="SUPFAM" id="SSF48726">
    <property type="entry name" value="Immunoglobulin"/>
    <property type="match status" value="2"/>
</dbReference>
<proteinExistence type="predicted"/>
<dbReference type="InterPro" id="IPR013106">
    <property type="entry name" value="Ig_V-set"/>
</dbReference>
<dbReference type="InterPro" id="IPR013783">
    <property type="entry name" value="Ig-like_fold"/>
</dbReference>
<dbReference type="InterPro" id="IPR036179">
    <property type="entry name" value="Ig-like_dom_sf"/>
</dbReference>
<accession>A0ABN8NAT9</accession>
<dbReference type="InterPro" id="IPR052615">
    <property type="entry name" value="FGFRL"/>
</dbReference>
<keyword evidence="3" id="KW-1185">Reference proteome</keyword>
<dbReference type="PANTHER" id="PTHR19890:SF10">
    <property type="entry name" value="FIBROBLAST GROWTH FACTOR RECEPTOR-LIKE 1"/>
    <property type="match status" value="1"/>
</dbReference>
<sequence>PCLFAAAPRFTVPKLKLQQKLIALPVGNSAKLDCSADGYPRPWVAWYKNGKPFKERRGSSLYLDWKYVLALKDVVPSDTGTYSCNVSNHLGWINQSYYLDVRERSRAKPVVLPMSNATVFVGENVTLICRAYSDAMPHFQWLRWFPLHSNSSGNDTDGKKFAYEVINQNQQDSVKYRSSGNNKDEFHGSPLSLVNVTKKDEGKYTCIVGNALGYSTEHAYIIVQEKLGKIGSMLK</sequence>
<feature type="domain" description="Ig-like" evidence="1">
    <location>
        <begin position="109"/>
        <end position="222"/>
    </location>
</feature>
<dbReference type="EMBL" id="CALNXK010000011">
    <property type="protein sequence ID" value="CAH3043789.1"/>
    <property type="molecule type" value="Genomic_DNA"/>
</dbReference>
<comment type="caution">
    <text evidence="2">The sequence shown here is derived from an EMBL/GenBank/DDBJ whole genome shotgun (WGS) entry which is preliminary data.</text>
</comment>
<dbReference type="SMART" id="SM00406">
    <property type="entry name" value="IGv"/>
    <property type="match status" value="2"/>
</dbReference>
<dbReference type="Gene3D" id="2.60.40.10">
    <property type="entry name" value="Immunoglobulins"/>
    <property type="match status" value="2"/>
</dbReference>
<reference evidence="2 3" key="1">
    <citation type="submission" date="2022-05" db="EMBL/GenBank/DDBJ databases">
        <authorList>
            <consortium name="Genoscope - CEA"/>
            <person name="William W."/>
        </authorList>
    </citation>
    <scope>NUCLEOTIDE SEQUENCE [LARGE SCALE GENOMIC DNA]</scope>
</reference>
<dbReference type="Pfam" id="PF13927">
    <property type="entry name" value="Ig_3"/>
    <property type="match status" value="1"/>
</dbReference>
<evidence type="ECO:0000313" key="2">
    <source>
        <dbReference type="EMBL" id="CAH3043789.1"/>
    </source>
</evidence>
<dbReference type="InterPro" id="IPR013098">
    <property type="entry name" value="Ig_I-set"/>
</dbReference>